<sequence>MDVNDGTSPDQAVDPSPTITINRQDFLAAAAPNSAPQTLEKLKTNKAIIDAVNNLFLETYESYTGRARMTGSGDAKRLIIHFHTAEARDLCIGSTHSDFPDLLFHLYDPKQLRSDEDLRAIQVTDIPFFITKPQLHSYFKKFGNLLSLHLYLRKGAKMQQARIVYDYADAIAHFTTQWAVYCFSTCLRVTPCHYSVDQKAAHRKFVAVLSGLPANTKDIHLAPLVKEHGAKAINIPLSLNSYKPKPWAYVTFNSQATMDAAMEQTIGFQGRTLRWGTSNDSKALCHRCGKLGCAPTSCPLNQRHGRSRTRDPVAALKERFNIGQRPAQQRTLRNNSRSRSRSKSRDRSASAQRPNSNFNRSNNNNNNSNNTKPSSSGLLNSSSTAHGRTPSNNRKGKDRSVSFSSNARTLLLDPNSPNALEAALKILDVLKNLQQDVARVESRISNLELNNQRLSVIEAHLGITPPSAPVVNSEPDRMEEDPPETTGTLIPHPNAPSSSGAKDSSSPKYILNNAPHPTLTSTSTPSPQDELNSVIQDQKRLKILYNRSLVPSKVLSLLLVVLPPIELQLLHNN</sequence>
<name>A0A015JTW9_RHIIW</name>
<feature type="compositionally biased region" description="Low complexity" evidence="1">
    <location>
        <begin position="515"/>
        <end position="527"/>
    </location>
</feature>
<evidence type="ECO:0000313" key="2">
    <source>
        <dbReference type="EMBL" id="EXX70755.1"/>
    </source>
</evidence>
<dbReference type="CDD" id="cd00590">
    <property type="entry name" value="RRM_SF"/>
    <property type="match status" value="2"/>
</dbReference>
<dbReference type="EMBL" id="JEMT01016492">
    <property type="protein sequence ID" value="EXX70755.1"/>
    <property type="molecule type" value="Genomic_DNA"/>
</dbReference>
<proteinExistence type="predicted"/>
<dbReference type="STRING" id="1432141.A0A015JTW9"/>
<comment type="caution">
    <text evidence="2">The sequence shown here is derived from an EMBL/GenBank/DDBJ whole genome shotgun (WGS) entry which is preliminary data.</text>
</comment>
<dbReference type="Gene3D" id="3.30.70.330">
    <property type="match status" value="1"/>
</dbReference>
<gene>
    <name evidence="2" type="ORF">RirG_084650</name>
</gene>
<dbReference type="AlphaFoldDB" id="A0A015JTW9"/>
<feature type="region of interest" description="Disordered" evidence="1">
    <location>
        <begin position="317"/>
        <end position="402"/>
    </location>
</feature>
<dbReference type="SUPFAM" id="SSF54928">
    <property type="entry name" value="RNA-binding domain, RBD"/>
    <property type="match status" value="1"/>
</dbReference>
<keyword evidence="3" id="KW-1185">Reference proteome</keyword>
<feature type="compositionally biased region" description="Low complexity" evidence="1">
    <location>
        <begin position="349"/>
        <end position="383"/>
    </location>
</feature>
<protein>
    <recommendedName>
        <fullName evidence="4">RRM domain-containing protein</fullName>
    </recommendedName>
</protein>
<feature type="compositionally biased region" description="Low complexity" evidence="1">
    <location>
        <begin position="495"/>
        <end position="508"/>
    </location>
</feature>
<dbReference type="GO" id="GO:0003676">
    <property type="term" value="F:nucleic acid binding"/>
    <property type="evidence" value="ECO:0007669"/>
    <property type="project" value="InterPro"/>
</dbReference>
<dbReference type="Proteomes" id="UP000022910">
    <property type="component" value="Unassembled WGS sequence"/>
</dbReference>
<feature type="region of interest" description="Disordered" evidence="1">
    <location>
        <begin position="464"/>
        <end position="530"/>
    </location>
</feature>
<accession>A0A015JTW9</accession>
<dbReference type="HOGENOM" id="CLU_030440_0_0_1"/>
<dbReference type="InterPro" id="IPR035979">
    <property type="entry name" value="RBD_domain_sf"/>
</dbReference>
<feature type="compositionally biased region" description="Polar residues" evidence="1">
    <location>
        <begin position="384"/>
        <end position="393"/>
    </location>
</feature>
<dbReference type="InterPro" id="IPR012677">
    <property type="entry name" value="Nucleotide-bd_a/b_plait_sf"/>
</dbReference>
<evidence type="ECO:0000313" key="3">
    <source>
        <dbReference type="Proteomes" id="UP000022910"/>
    </source>
</evidence>
<reference evidence="2 3" key="1">
    <citation type="submission" date="2014-02" db="EMBL/GenBank/DDBJ databases">
        <title>Single nucleus genome sequencing reveals high similarity among nuclei of an endomycorrhizal fungus.</title>
        <authorList>
            <person name="Lin K."/>
            <person name="Geurts R."/>
            <person name="Zhang Z."/>
            <person name="Limpens E."/>
            <person name="Saunders D.G."/>
            <person name="Mu D."/>
            <person name="Pang E."/>
            <person name="Cao H."/>
            <person name="Cha H."/>
            <person name="Lin T."/>
            <person name="Zhou Q."/>
            <person name="Shang Y."/>
            <person name="Li Y."/>
            <person name="Ivanov S."/>
            <person name="Sharma T."/>
            <person name="Velzen R.V."/>
            <person name="Ruijter N.D."/>
            <person name="Aanen D.K."/>
            <person name="Win J."/>
            <person name="Kamoun S."/>
            <person name="Bisseling T."/>
            <person name="Huang S."/>
        </authorList>
    </citation>
    <scope>NUCLEOTIDE SEQUENCE [LARGE SCALE GENOMIC DNA]</scope>
    <source>
        <strain evidence="3">DAOM197198w</strain>
    </source>
</reference>
<evidence type="ECO:0000256" key="1">
    <source>
        <dbReference type="SAM" id="MobiDB-lite"/>
    </source>
</evidence>
<evidence type="ECO:0008006" key="4">
    <source>
        <dbReference type="Google" id="ProtNLM"/>
    </source>
</evidence>
<organism evidence="2 3">
    <name type="scientific">Rhizophagus irregularis (strain DAOM 197198w)</name>
    <name type="common">Glomus intraradices</name>
    <dbReference type="NCBI Taxonomy" id="1432141"/>
    <lineage>
        <taxon>Eukaryota</taxon>
        <taxon>Fungi</taxon>
        <taxon>Fungi incertae sedis</taxon>
        <taxon>Mucoromycota</taxon>
        <taxon>Glomeromycotina</taxon>
        <taxon>Glomeromycetes</taxon>
        <taxon>Glomerales</taxon>
        <taxon>Glomeraceae</taxon>
        <taxon>Rhizophagus</taxon>
    </lineage>
</organism>